<dbReference type="NCBIfam" id="TIGR01085">
    <property type="entry name" value="murE"/>
    <property type="match status" value="1"/>
</dbReference>
<keyword evidence="6" id="KW-1185">Reference proteome</keyword>
<dbReference type="GO" id="GO:0051301">
    <property type="term" value="P:cell division"/>
    <property type="evidence" value="ECO:0007669"/>
    <property type="project" value="UniProtKB-KW"/>
</dbReference>
<evidence type="ECO:0000256" key="2">
    <source>
        <dbReference type="RuleBase" id="RU004135"/>
    </source>
</evidence>
<dbReference type="PANTHER" id="PTHR23135">
    <property type="entry name" value="MUR LIGASE FAMILY MEMBER"/>
    <property type="match status" value="1"/>
</dbReference>
<comment type="pathway">
    <text evidence="2">Cell wall biogenesis; peptidoglycan biosynthesis.</text>
</comment>
<dbReference type="GO" id="GO:0005524">
    <property type="term" value="F:ATP binding"/>
    <property type="evidence" value="ECO:0007669"/>
    <property type="project" value="InterPro"/>
</dbReference>
<evidence type="ECO:0000313" key="6">
    <source>
        <dbReference type="Proteomes" id="UP000567293"/>
    </source>
</evidence>
<proteinExistence type="inferred from homology"/>
<comment type="similarity">
    <text evidence="1">Belongs to the MurCDEF family. MurE subfamily.</text>
</comment>
<dbReference type="InterPro" id="IPR004101">
    <property type="entry name" value="Mur_ligase_C"/>
</dbReference>
<dbReference type="Pfam" id="PF02875">
    <property type="entry name" value="Mur_ligase_C"/>
    <property type="match status" value="1"/>
</dbReference>
<dbReference type="GO" id="GO:0016881">
    <property type="term" value="F:acid-amino acid ligase activity"/>
    <property type="evidence" value="ECO:0007669"/>
    <property type="project" value="InterPro"/>
</dbReference>
<organism evidence="5 6">
    <name type="scientific">Candidatus Acidiferrum panamense</name>
    <dbReference type="NCBI Taxonomy" id="2741543"/>
    <lineage>
        <taxon>Bacteria</taxon>
        <taxon>Pseudomonadati</taxon>
        <taxon>Acidobacteriota</taxon>
        <taxon>Terriglobia</taxon>
        <taxon>Candidatus Acidiferrales</taxon>
        <taxon>Candidatus Acidiferrum</taxon>
    </lineage>
</organism>
<accession>A0A7V8NUZ9</accession>
<dbReference type="Gene3D" id="3.40.1190.10">
    <property type="entry name" value="Mur-like, catalytic domain"/>
    <property type="match status" value="1"/>
</dbReference>
<dbReference type="SUPFAM" id="SSF53244">
    <property type="entry name" value="MurD-like peptide ligases, peptide-binding domain"/>
    <property type="match status" value="1"/>
</dbReference>
<reference evidence="5" key="1">
    <citation type="submission" date="2020-06" db="EMBL/GenBank/DDBJ databases">
        <title>Legume-microbial interactions unlock mineral nutrients during tropical forest succession.</title>
        <authorList>
            <person name="Epihov D.Z."/>
        </authorList>
    </citation>
    <scope>NUCLEOTIDE SEQUENCE [LARGE SCALE GENOMIC DNA]</scope>
    <source>
        <strain evidence="5">Pan2503</strain>
    </source>
</reference>
<keyword evidence="2" id="KW-0133">Cell shape</keyword>
<keyword evidence="2" id="KW-0961">Cell wall biogenesis/degradation</keyword>
<name>A0A7V8NUZ9_9BACT</name>
<evidence type="ECO:0000259" key="3">
    <source>
        <dbReference type="Pfam" id="PF02875"/>
    </source>
</evidence>
<dbReference type="InterPro" id="IPR005761">
    <property type="entry name" value="UDP-N-AcMur-Glu-dNH2Pim_ligase"/>
</dbReference>
<dbReference type="AlphaFoldDB" id="A0A7V8NUZ9"/>
<dbReference type="EMBL" id="JACDQQ010002153">
    <property type="protein sequence ID" value="MBA0087730.1"/>
    <property type="molecule type" value="Genomic_DNA"/>
</dbReference>
<gene>
    <name evidence="5" type="ORF">HRJ53_22320</name>
</gene>
<dbReference type="UniPathway" id="UPA00219"/>
<dbReference type="GO" id="GO:0071555">
    <property type="term" value="P:cell wall organization"/>
    <property type="evidence" value="ECO:0007669"/>
    <property type="project" value="UniProtKB-KW"/>
</dbReference>
<keyword evidence="2" id="KW-0573">Peptidoglycan synthesis</keyword>
<evidence type="ECO:0000259" key="4">
    <source>
        <dbReference type="Pfam" id="PF08245"/>
    </source>
</evidence>
<dbReference type="Pfam" id="PF08245">
    <property type="entry name" value="Mur_ligase_M"/>
    <property type="match status" value="1"/>
</dbReference>
<dbReference type="InterPro" id="IPR036565">
    <property type="entry name" value="Mur-like_cat_sf"/>
</dbReference>
<keyword evidence="5" id="KW-0436">Ligase</keyword>
<dbReference type="InterPro" id="IPR013221">
    <property type="entry name" value="Mur_ligase_cen"/>
</dbReference>
<comment type="caution">
    <text evidence="5">The sequence shown here is derived from an EMBL/GenBank/DDBJ whole genome shotgun (WGS) entry which is preliminary data.</text>
</comment>
<feature type="non-terminal residue" evidence="5">
    <location>
        <position position="1"/>
    </location>
</feature>
<dbReference type="PANTHER" id="PTHR23135:SF4">
    <property type="entry name" value="UDP-N-ACETYLMURAMOYL-L-ALANYL-D-GLUTAMATE--2,6-DIAMINOPIMELATE LIGASE MURE HOMOLOG, CHLOROPLASTIC"/>
    <property type="match status" value="1"/>
</dbReference>
<dbReference type="Gene3D" id="3.90.190.20">
    <property type="entry name" value="Mur ligase, C-terminal domain"/>
    <property type="match status" value="1"/>
</dbReference>
<dbReference type="SUPFAM" id="SSF53623">
    <property type="entry name" value="MurD-like peptide ligases, catalytic domain"/>
    <property type="match status" value="1"/>
</dbReference>
<protein>
    <submittedName>
        <fullName evidence="5">UDP-N-acetylmuramoyl-L-alanyl-D-glutamate--2, 6-diaminopimelate ligase</fullName>
    </submittedName>
</protein>
<sequence length="308" mass="33845">HFQAAVFTNLTREHLDYHKTFEDYFAAKKRLFEGTGGAAPEVAVLNTDDNYGKQLVGLAKSTVTYGLESDADITTSKFQLSFEGLRFTAQTPKGKLQVKSRLVGRINVYNLLAAIGAAQALGLSNEIIQKGIESLESVSGRFERIDMGQPFLVIVDYAHTDDALENLIRTARELHAEGRIITLFGCGGLKDRTKRPVMGEVTGRLSDLTILSSDNPRTEDPLKIISDIVVGLQKTAGKYLIEPDREKAIGMAIDEARAGDIVLLAGKGHENYQILVDRTLEFDDRELARRALRDRGFEGPENGSGFGT</sequence>
<keyword evidence="2" id="KW-0132">Cell division</keyword>
<evidence type="ECO:0000313" key="5">
    <source>
        <dbReference type="EMBL" id="MBA0087730.1"/>
    </source>
</evidence>
<dbReference type="InterPro" id="IPR036615">
    <property type="entry name" value="Mur_ligase_C_dom_sf"/>
</dbReference>
<dbReference type="GO" id="GO:0009252">
    <property type="term" value="P:peptidoglycan biosynthetic process"/>
    <property type="evidence" value="ECO:0007669"/>
    <property type="project" value="UniProtKB-UniPathway"/>
</dbReference>
<keyword evidence="2" id="KW-0131">Cell cycle</keyword>
<evidence type="ECO:0000256" key="1">
    <source>
        <dbReference type="ARBA" id="ARBA00005898"/>
    </source>
</evidence>
<dbReference type="Proteomes" id="UP000567293">
    <property type="component" value="Unassembled WGS sequence"/>
</dbReference>
<dbReference type="GO" id="GO:0008360">
    <property type="term" value="P:regulation of cell shape"/>
    <property type="evidence" value="ECO:0007669"/>
    <property type="project" value="UniProtKB-KW"/>
</dbReference>
<comment type="subcellular location">
    <subcellularLocation>
        <location evidence="2">Cytoplasm</location>
    </subcellularLocation>
</comment>
<feature type="domain" description="Mur ligase C-terminal" evidence="3">
    <location>
        <begin position="140"/>
        <end position="268"/>
    </location>
</feature>
<feature type="domain" description="Mur ligase central" evidence="4">
    <location>
        <begin position="2"/>
        <end position="118"/>
    </location>
</feature>
<dbReference type="GO" id="GO:0005737">
    <property type="term" value="C:cytoplasm"/>
    <property type="evidence" value="ECO:0007669"/>
    <property type="project" value="UniProtKB-SubCell"/>
</dbReference>